<dbReference type="AlphaFoldDB" id="A0AAW7HSL7"/>
<feature type="signal peptide" evidence="3">
    <location>
        <begin position="1"/>
        <end position="27"/>
    </location>
</feature>
<dbReference type="InterPro" id="IPR008334">
    <property type="entry name" value="5'-Nucleotdase_C"/>
</dbReference>
<dbReference type="PROSITE" id="PS00785">
    <property type="entry name" value="5_NUCLEOTIDASE_1"/>
    <property type="match status" value="1"/>
</dbReference>
<dbReference type="InterPro" id="IPR041831">
    <property type="entry name" value="YhcR_MPP"/>
</dbReference>
<keyword evidence="3" id="KW-0378">Hydrolase</keyword>
<evidence type="ECO:0000256" key="1">
    <source>
        <dbReference type="ARBA" id="ARBA00006654"/>
    </source>
</evidence>
<dbReference type="InterPro" id="IPR004843">
    <property type="entry name" value="Calcineurin-like_PHP"/>
</dbReference>
<dbReference type="InterPro" id="IPR029052">
    <property type="entry name" value="Metallo-depent_PP-like"/>
</dbReference>
<dbReference type="GO" id="GO:0030288">
    <property type="term" value="C:outer membrane-bounded periplasmic space"/>
    <property type="evidence" value="ECO:0007669"/>
    <property type="project" value="TreeGrafter"/>
</dbReference>
<keyword evidence="2 3" id="KW-0732">Signal</keyword>
<evidence type="ECO:0000259" key="5">
    <source>
        <dbReference type="Pfam" id="PF02872"/>
    </source>
</evidence>
<dbReference type="GO" id="GO:0008768">
    <property type="term" value="F:UDP-sugar diphosphatase activity"/>
    <property type="evidence" value="ECO:0007669"/>
    <property type="project" value="TreeGrafter"/>
</dbReference>
<comment type="similarity">
    <text evidence="1 3">Belongs to the 5'-nucleotidase family.</text>
</comment>
<dbReference type="PRINTS" id="PR01607">
    <property type="entry name" value="APYRASEFAMLY"/>
</dbReference>
<dbReference type="SUPFAM" id="SSF55816">
    <property type="entry name" value="5'-nucleotidase (syn. UDP-sugar hydrolase), C-terminal domain"/>
    <property type="match status" value="1"/>
</dbReference>
<dbReference type="InterPro" id="IPR036907">
    <property type="entry name" value="5'-Nucleotdase_C_sf"/>
</dbReference>
<feature type="chain" id="PRO_5043104070" evidence="3">
    <location>
        <begin position="28"/>
        <end position="561"/>
    </location>
</feature>
<evidence type="ECO:0000256" key="3">
    <source>
        <dbReference type="RuleBase" id="RU362119"/>
    </source>
</evidence>
<gene>
    <name evidence="6" type="ORF">LU674_007310</name>
</gene>
<proteinExistence type="inferred from homology"/>
<evidence type="ECO:0000256" key="2">
    <source>
        <dbReference type="ARBA" id="ARBA00022729"/>
    </source>
</evidence>
<feature type="domain" description="5'-Nucleotidase C-terminal" evidence="5">
    <location>
        <begin position="362"/>
        <end position="520"/>
    </location>
</feature>
<dbReference type="InterPro" id="IPR006146">
    <property type="entry name" value="5'-Nucleotdase_CS"/>
</dbReference>
<protein>
    <submittedName>
        <fullName evidence="6">Bifunctional metallophosphatase/5'-nucleotidase</fullName>
    </submittedName>
</protein>
<dbReference type="Gene3D" id="3.90.780.10">
    <property type="entry name" value="5'-Nucleotidase, C-terminal domain"/>
    <property type="match status" value="1"/>
</dbReference>
<dbReference type="EMBL" id="JAJSRF020000001">
    <property type="protein sequence ID" value="MDM3952148.1"/>
    <property type="molecule type" value="Genomic_DNA"/>
</dbReference>
<dbReference type="CDD" id="cd07412">
    <property type="entry name" value="MPP_YhcR_N"/>
    <property type="match status" value="1"/>
</dbReference>
<name>A0AAW7HSL7_9PSED</name>
<dbReference type="Pfam" id="PF00149">
    <property type="entry name" value="Metallophos"/>
    <property type="match status" value="1"/>
</dbReference>
<evidence type="ECO:0000259" key="4">
    <source>
        <dbReference type="Pfam" id="PF00149"/>
    </source>
</evidence>
<accession>A0AAW7HSL7</accession>
<feature type="domain" description="Calcineurin-like phosphoesterase" evidence="4">
    <location>
        <begin position="37"/>
        <end position="287"/>
    </location>
</feature>
<dbReference type="PANTHER" id="PTHR11575:SF24">
    <property type="entry name" value="5'-NUCLEOTIDASE"/>
    <property type="match status" value="1"/>
</dbReference>
<dbReference type="Pfam" id="PF02872">
    <property type="entry name" value="5_nucleotid_C"/>
    <property type="match status" value="1"/>
</dbReference>
<keyword evidence="3" id="KW-0547">Nucleotide-binding</keyword>
<organism evidence="6 7">
    <name type="scientific">Pseudomonas alloputida</name>
    <dbReference type="NCBI Taxonomy" id="1940621"/>
    <lineage>
        <taxon>Bacteria</taxon>
        <taxon>Pseudomonadati</taxon>
        <taxon>Pseudomonadota</taxon>
        <taxon>Gammaproteobacteria</taxon>
        <taxon>Pseudomonadales</taxon>
        <taxon>Pseudomonadaceae</taxon>
        <taxon>Pseudomonas</taxon>
    </lineage>
</organism>
<dbReference type="Gene3D" id="3.60.21.10">
    <property type="match status" value="1"/>
</dbReference>
<dbReference type="Proteomes" id="UP001165439">
    <property type="component" value="Unassembled WGS sequence"/>
</dbReference>
<evidence type="ECO:0000313" key="6">
    <source>
        <dbReference type="EMBL" id="MDM3952148.1"/>
    </source>
</evidence>
<dbReference type="GO" id="GO:0000166">
    <property type="term" value="F:nucleotide binding"/>
    <property type="evidence" value="ECO:0007669"/>
    <property type="project" value="UniProtKB-KW"/>
</dbReference>
<dbReference type="GO" id="GO:0009166">
    <property type="term" value="P:nucleotide catabolic process"/>
    <property type="evidence" value="ECO:0007669"/>
    <property type="project" value="InterPro"/>
</dbReference>
<dbReference type="SUPFAM" id="SSF56300">
    <property type="entry name" value="Metallo-dependent phosphatases"/>
    <property type="match status" value="1"/>
</dbReference>
<dbReference type="GO" id="GO:0046872">
    <property type="term" value="F:metal ion binding"/>
    <property type="evidence" value="ECO:0007669"/>
    <property type="project" value="InterPro"/>
</dbReference>
<sequence length="561" mass="60333">MMKVRLSCNYRSAIAWACLAISAGSLAAESPAPVQINVVAINDLHGYLEPNPQDYAGAQGATRLTYGGIATLGAMLDELRTQDPDLLFIGAGDLIGGSPAISALWADEPVLEALNAMGMVVSASGNHELDAGKAEFLRQIHGGCESTRPEKACKFRGNYPGSGFPYIASNLIDTTTGKRLLPAYHIEQVKGVKIAFVGAVPRNMEKVVSARAFAGLKATDEAQAINDVIPELKAKGVNAIIAVMHQGGDTAEPFDTQDCSQLSGTIVDVAKRLDPAVDAVISGHSHASYQCKVGDLSITQAGKYGHFLTQLKLQVTPGTHHVTNITARNIPADPQNYLPNAQLAGLLEEVRQRSGEKLLEPIGRISTAELDRKENAAGETTLGNLVTDAQLAMTQAFNTQVAFLNLGGLRSDLIQPADSDLTYEQLFAVQPFNNPLVVQELTGKQITELLNLQWNRGSFNPLQVSKGFHYEWDGSRPVGSRVVEGSVRLHGKPVEPLTHYRVVSNLFLADGGGGLATFKEGRRRQDTGITDLEALVEYVRQNHERGIAIGQRSEPRMSMTP</sequence>
<dbReference type="GO" id="GO:0008253">
    <property type="term" value="F:5'-nucleotidase activity"/>
    <property type="evidence" value="ECO:0007669"/>
    <property type="project" value="TreeGrafter"/>
</dbReference>
<evidence type="ECO:0000313" key="7">
    <source>
        <dbReference type="Proteomes" id="UP001165439"/>
    </source>
</evidence>
<comment type="caution">
    <text evidence="6">The sequence shown here is derived from an EMBL/GenBank/DDBJ whole genome shotgun (WGS) entry which is preliminary data.</text>
</comment>
<reference evidence="6" key="1">
    <citation type="submission" date="2023-06" db="EMBL/GenBank/DDBJ databases">
        <title>MBL-encoding genomic islands in Pseudomonas spp. in Poland.</title>
        <authorList>
            <person name="Urbanowicz P."/>
            <person name="Izdebski R."/>
            <person name="Biedrzycka M."/>
            <person name="Gniadkowski M."/>
        </authorList>
    </citation>
    <scope>NUCLEOTIDE SEQUENCE</scope>
    <source>
        <strain evidence="6">NMI5768_13</strain>
    </source>
</reference>
<dbReference type="InterPro" id="IPR006179">
    <property type="entry name" value="5_nucleotidase/apyrase"/>
</dbReference>
<dbReference type="PANTHER" id="PTHR11575">
    <property type="entry name" value="5'-NUCLEOTIDASE-RELATED"/>
    <property type="match status" value="1"/>
</dbReference>